<dbReference type="STRING" id="486698.AWC22_10495"/>
<dbReference type="AlphaFoldDB" id="A0A1X2DF99"/>
<dbReference type="InterPro" id="IPR008949">
    <property type="entry name" value="Isoprenoid_synthase_dom_sf"/>
</dbReference>
<dbReference type="RefSeq" id="WP_085248969.1">
    <property type="nucleotide sequence ID" value="NZ_CAJMWJ010000001.1"/>
</dbReference>
<sequence length="422" mass="44465">MSGGRVGALASGLWRLRRGPDLAAMRAATSPEQLARRALVPAARNLGIAIGFLPAHLRAEATAALLACRVLDAYEDLIDRRRAKYAVQSAAGYLSGATDSPPPPLHAVTVRDSEAVDLVLAARIHDVRALLSALPREGQQRVGQLLVDLGRVMAGNLDKPLPRTGYGEGVLGRVTRYACSLVAEGAFTEADLAELAGCVGVTAQLANDLRDGELALYDAGDRAELTRAVMLRLLVPALGSFALLARLGPRTPSRGARTAMAYMTITTTAFLCHAVGAPVPYRRRLRLGAAVLAARSPVHWTAMLQRVRRAADGAVHRLLDASSDLAATGSAAQVLGLGASRSPTPSIAPLVVDRAFALVAALPAEPLCGKLPGHDKRRMMIADHLAFGAVERLRPRDTDAMNALATQFQLAALDTTNPGINP</sequence>
<dbReference type="Gene3D" id="1.10.600.10">
    <property type="entry name" value="Farnesyl Diphosphate Synthase"/>
    <property type="match status" value="1"/>
</dbReference>
<reference evidence="1 2" key="1">
    <citation type="submission" date="2016-01" db="EMBL/GenBank/DDBJ databases">
        <title>The new phylogeny of the genus Mycobacterium.</title>
        <authorList>
            <person name="Tarcisio F."/>
            <person name="Conor M."/>
            <person name="Antonella G."/>
            <person name="Elisabetta G."/>
            <person name="Giulia F.S."/>
            <person name="Sara T."/>
            <person name="Anna F."/>
            <person name="Clotilde B."/>
            <person name="Roberto B."/>
            <person name="Veronica D.S."/>
            <person name="Fabio R."/>
            <person name="Monica P."/>
            <person name="Olivier J."/>
            <person name="Enrico T."/>
            <person name="Nicola S."/>
        </authorList>
    </citation>
    <scope>NUCLEOTIDE SEQUENCE [LARGE SCALE GENOMIC DNA]</scope>
    <source>
        <strain evidence="1 2">DSM 45176</strain>
    </source>
</reference>
<dbReference type="Proteomes" id="UP000193087">
    <property type="component" value="Unassembled WGS sequence"/>
</dbReference>
<name>A0A1X2DF99_9MYCO</name>
<dbReference type="EMBL" id="LQPQ01000020">
    <property type="protein sequence ID" value="ORW86806.1"/>
    <property type="molecule type" value="Genomic_DNA"/>
</dbReference>
<dbReference type="SUPFAM" id="SSF48576">
    <property type="entry name" value="Terpenoid synthases"/>
    <property type="match status" value="1"/>
</dbReference>
<gene>
    <name evidence="1" type="ORF">AWC22_10495</name>
</gene>
<comment type="caution">
    <text evidence="1">The sequence shown here is derived from an EMBL/GenBank/DDBJ whole genome shotgun (WGS) entry which is preliminary data.</text>
</comment>
<dbReference type="OrthoDB" id="4510023at2"/>
<organism evidence="1 2">
    <name type="scientific">Mycobacterium riyadhense</name>
    <dbReference type="NCBI Taxonomy" id="486698"/>
    <lineage>
        <taxon>Bacteria</taxon>
        <taxon>Bacillati</taxon>
        <taxon>Actinomycetota</taxon>
        <taxon>Actinomycetes</taxon>
        <taxon>Mycobacteriales</taxon>
        <taxon>Mycobacteriaceae</taxon>
        <taxon>Mycobacterium</taxon>
    </lineage>
</organism>
<protein>
    <submittedName>
        <fullName evidence="1">Uncharacterized protein</fullName>
    </submittedName>
</protein>
<keyword evidence="2" id="KW-1185">Reference proteome</keyword>
<evidence type="ECO:0000313" key="1">
    <source>
        <dbReference type="EMBL" id="ORW86806.1"/>
    </source>
</evidence>
<accession>A0A1X2DF99</accession>
<evidence type="ECO:0000313" key="2">
    <source>
        <dbReference type="Proteomes" id="UP000193087"/>
    </source>
</evidence>
<dbReference type="GeneID" id="93494247"/>
<proteinExistence type="predicted"/>